<keyword evidence="4" id="KW-0472">Membrane</keyword>
<dbReference type="InterPro" id="IPR029058">
    <property type="entry name" value="AB_hydrolase_fold"/>
</dbReference>
<feature type="transmembrane region" description="Helical" evidence="4">
    <location>
        <begin position="537"/>
        <end position="558"/>
    </location>
</feature>
<organism evidence="6 7">
    <name type="scientific">Asbolus verrucosus</name>
    <name type="common">Desert ironclad beetle</name>
    <dbReference type="NCBI Taxonomy" id="1661398"/>
    <lineage>
        <taxon>Eukaryota</taxon>
        <taxon>Metazoa</taxon>
        <taxon>Ecdysozoa</taxon>
        <taxon>Arthropoda</taxon>
        <taxon>Hexapoda</taxon>
        <taxon>Insecta</taxon>
        <taxon>Pterygota</taxon>
        <taxon>Neoptera</taxon>
        <taxon>Endopterygota</taxon>
        <taxon>Coleoptera</taxon>
        <taxon>Polyphaga</taxon>
        <taxon>Cucujiformia</taxon>
        <taxon>Tenebrionidae</taxon>
        <taxon>Pimeliinae</taxon>
        <taxon>Asbolus</taxon>
    </lineage>
</organism>
<dbReference type="SUPFAM" id="SSF53474">
    <property type="entry name" value="alpha/beta-Hydrolases"/>
    <property type="match status" value="1"/>
</dbReference>
<dbReference type="PANTHER" id="PTHR43903">
    <property type="entry name" value="NEUROLIGIN"/>
    <property type="match status" value="1"/>
</dbReference>
<dbReference type="OrthoDB" id="3200163at2759"/>
<feature type="region of interest" description="Disordered" evidence="3">
    <location>
        <begin position="655"/>
        <end position="705"/>
    </location>
</feature>
<gene>
    <name evidence="6" type="ORF">BDFB_003728</name>
</gene>
<feature type="compositionally biased region" description="Basic and acidic residues" evidence="3">
    <location>
        <begin position="659"/>
        <end position="674"/>
    </location>
</feature>
<sequence>MVFLHGESFEWNSGNPYDGSVLAAYGKVVVVTLNYRLGVLGFLKAGTEEYFKSNFGLVDQIAALLWVKENIAAFGGNPNLVTLFGHGTGAVCASLLMLSPMIMQENKKLFQRAILMGGSALSDWALAGNPREVTYQVAQALNCQIQDDFAACLRRKRLEEIMTASAMTSPYRTRFGPVVDSLVVPNDPKKLMTTYSDIFRSFELMYGVTEMESIHLLGPDALKLGMLERDRDQELRKYLRSRCEMKPEICVTHTLAEYTQANFSLGVEGYTGHEPDRASLARDALLDILSDARTVAPMVQMAKYHAALNQQSYFYVFTHKTQSKEHLRDKSSTGDELPYVFGVPLGGSKFHFTDHYTEKERLFSEIIMTYFCNFAYTGDPNMPRKNKYHTLTPNEWVKYEANWPEFDLKQQLYLQLGLPSYGMSYYRKDKMKYWNEVFPGISYNYTYNTAPKRPLREPSFHIPKSPPPWILTNIPRKDTYINKYENFHKPYYPEKNKYGIIKIKGTSAPDNMMNNNIVYGSVLNAPESENKGISTTVTIVLGSIFLLSNLCLFLFLYLRRYRKRKMRNGTQKCDEAVPREDDLNQMKLIDGCNIMKIVGKSSRSDDTYEAVKTSGSSRKLKLPRQMSSSTIDAHTKVRDWITNEIVYKYSPRFLRHPRQSNDNKFPEAKRETTPSHDNNSTLGRSPTRPVSPNDNYKNHRPPMIKSTSIPINKIKKTQKVSVAIDATPSGRGNSVLAQQPIELTKSLDRPNFDAPLRRSLTLEDFSVITPTITTKQELRKSTTSINLKFPPPDVPTVIRIEHAHSKSDPVQDYYAYSNPKKLKTFDPSSDINVTSRDDSVHKVPLTPEESLMTIKRRNFPKVLPDYPSREALAKKRRSMPVSNHLFSPIPEIPTQSKTNFSTNKNFSKLPPAPPLRTTSTLTRKMNGNQTQAVCQSAPMLAQEPPLSPEPEVTCNNLYFGPLIPKLTKTDLSSSESSRLNTRPVYDKIRVTNENEKRIVKPVAKTIITTDPHQPIKKIEPKVIIKPTIARNMSETKKNIPRVVVHDNLPEEEKGRKLLKPSQIPTIIKGSKESSGSESTPSEESDTG</sequence>
<name>A0A482VJC4_ASBVE</name>
<evidence type="ECO:0000256" key="1">
    <source>
        <dbReference type="ARBA" id="ARBA00005964"/>
    </source>
</evidence>
<feature type="compositionally biased region" description="Low complexity" evidence="3">
    <location>
        <begin position="1065"/>
        <end position="1079"/>
    </location>
</feature>
<feature type="compositionally biased region" description="Polar residues" evidence="3">
    <location>
        <begin position="675"/>
        <end position="695"/>
    </location>
</feature>
<keyword evidence="2" id="KW-0325">Glycoprotein</keyword>
<evidence type="ECO:0000256" key="4">
    <source>
        <dbReference type="SAM" id="Phobius"/>
    </source>
</evidence>
<comment type="similarity">
    <text evidence="1">Belongs to the type-B carboxylesterase/lipase family.</text>
</comment>
<accession>A0A482VJC4</accession>
<evidence type="ECO:0000259" key="5">
    <source>
        <dbReference type="Pfam" id="PF00135"/>
    </source>
</evidence>
<feature type="non-terminal residue" evidence="6">
    <location>
        <position position="1087"/>
    </location>
</feature>
<dbReference type="Proteomes" id="UP000292052">
    <property type="component" value="Unassembled WGS sequence"/>
</dbReference>
<evidence type="ECO:0000256" key="2">
    <source>
        <dbReference type="ARBA" id="ARBA00023180"/>
    </source>
</evidence>
<proteinExistence type="inferred from homology"/>
<evidence type="ECO:0000313" key="6">
    <source>
        <dbReference type="EMBL" id="RZC32962.1"/>
    </source>
</evidence>
<evidence type="ECO:0000256" key="3">
    <source>
        <dbReference type="SAM" id="MobiDB-lite"/>
    </source>
</evidence>
<protein>
    <submittedName>
        <fullName evidence="6">Neuroligin-3</fullName>
    </submittedName>
</protein>
<reference evidence="6 7" key="1">
    <citation type="submission" date="2017-03" db="EMBL/GenBank/DDBJ databases">
        <title>Genome of the blue death feigning beetle - Asbolus verrucosus.</title>
        <authorList>
            <person name="Rider S.D."/>
        </authorList>
    </citation>
    <scope>NUCLEOTIDE SEQUENCE [LARGE SCALE GENOMIC DNA]</scope>
    <source>
        <strain evidence="6">Butters</strain>
        <tissue evidence="6">Head and leg muscle</tissue>
    </source>
</reference>
<feature type="compositionally biased region" description="Polar residues" evidence="3">
    <location>
        <begin position="893"/>
        <end position="906"/>
    </location>
</feature>
<feature type="domain" description="Carboxylesterase type B" evidence="5">
    <location>
        <begin position="1"/>
        <end position="434"/>
    </location>
</feature>
<dbReference type="Pfam" id="PF00135">
    <property type="entry name" value="COesterase"/>
    <property type="match status" value="1"/>
</dbReference>
<dbReference type="InterPro" id="IPR051093">
    <property type="entry name" value="Neuroligin/BSAL"/>
</dbReference>
<keyword evidence="4" id="KW-1133">Transmembrane helix</keyword>
<feature type="region of interest" description="Disordered" evidence="3">
    <location>
        <begin position="1049"/>
        <end position="1087"/>
    </location>
</feature>
<keyword evidence="4" id="KW-0812">Transmembrane</keyword>
<comment type="caution">
    <text evidence="6">The sequence shown here is derived from an EMBL/GenBank/DDBJ whole genome shotgun (WGS) entry which is preliminary data.</text>
</comment>
<dbReference type="AlphaFoldDB" id="A0A482VJC4"/>
<evidence type="ECO:0000313" key="7">
    <source>
        <dbReference type="Proteomes" id="UP000292052"/>
    </source>
</evidence>
<dbReference type="STRING" id="1661398.A0A482VJC4"/>
<dbReference type="EMBL" id="QDEB01093078">
    <property type="protein sequence ID" value="RZC32962.1"/>
    <property type="molecule type" value="Genomic_DNA"/>
</dbReference>
<dbReference type="InterPro" id="IPR002018">
    <property type="entry name" value="CarbesteraseB"/>
</dbReference>
<dbReference type="Gene3D" id="3.40.50.1820">
    <property type="entry name" value="alpha/beta hydrolase"/>
    <property type="match status" value="1"/>
</dbReference>
<feature type="region of interest" description="Disordered" evidence="3">
    <location>
        <begin position="885"/>
        <end position="914"/>
    </location>
</feature>
<keyword evidence="7" id="KW-1185">Reference proteome</keyword>